<feature type="region of interest" description="Disordered" evidence="1">
    <location>
        <begin position="97"/>
        <end position="126"/>
    </location>
</feature>
<evidence type="ECO:0000313" key="2">
    <source>
        <dbReference type="EMBL" id="OEL20386.1"/>
    </source>
</evidence>
<feature type="compositionally biased region" description="Gly residues" evidence="1">
    <location>
        <begin position="114"/>
        <end position="126"/>
    </location>
</feature>
<organism evidence="2 3">
    <name type="scientific">Dichanthelium oligosanthes</name>
    <dbReference type="NCBI Taxonomy" id="888268"/>
    <lineage>
        <taxon>Eukaryota</taxon>
        <taxon>Viridiplantae</taxon>
        <taxon>Streptophyta</taxon>
        <taxon>Embryophyta</taxon>
        <taxon>Tracheophyta</taxon>
        <taxon>Spermatophyta</taxon>
        <taxon>Magnoliopsida</taxon>
        <taxon>Liliopsida</taxon>
        <taxon>Poales</taxon>
        <taxon>Poaceae</taxon>
        <taxon>PACMAD clade</taxon>
        <taxon>Panicoideae</taxon>
        <taxon>Panicodae</taxon>
        <taxon>Paniceae</taxon>
        <taxon>Dichantheliinae</taxon>
        <taxon>Dichanthelium</taxon>
    </lineage>
</organism>
<keyword evidence="3" id="KW-1185">Reference proteome</keyword>
<gene>
    <name evidence="2" type="ORF">BAE44_0018595</name>
</gene>
<dbReference type="Proteomes" id="UP000095767">
    <property type="component" value="Unassembled WGS sequence"/>
</dbReference>
<dbReference type="OrthoDB" id="695753at2759"/>
<proteinExistence type="predicted"/>
<dbReference type="EMBL" id="LWDX02050850">
    <property type="protein sequence ID" value="OEL20386.1"/>
    <property type="molecule type" value="Genomic_DNA"/>
</dbReference>
<name>A0A1E5V5E5_9POAL</name>
<comment type="caution">
    <text evidence="2">The sequence shown here is derived from an EMBL/GenBank/DDBJ whole genome shotgun (WGS) entry which is preliminary data.</text>
</comment>
<accession>A0A1E5V5E5</accession>
<protein>
    <submittedName>
        <fullName evidence="2">Uncharacterized protein</fullName>
    </submittedName>
</protein>
<dbReference type="AlphaFoldDB" id="A0A1E5V5E5"/>
<evidence type="ECO:0000313" key="3">
    <source>
        <dbReference type="Proteomes" id="UP000095767"/>
    </source>
</evidence>
<evidence type="ECO:0000256" key="1">
    <source>
        <dbReference type="SAM" id="MobiDB-lite"/>
    </source>
</evidence>
<sequence>MGKYIMRTGSNGFGSILFTSPRITGHRHRSVRSPPPSPAALDAFRNRCRPLQQSLVGVGVSSAAPVRNVPQLMSPARGATHSVPADPALLPLGTGVPAGKGERGAPGQKQGGWKPRGGGAGTRGMGAAGQSVVALPPPGAESAVTPSVPIVRLQSGEGRGGGGEGLQNPRWRLWSKRWASDGCIATTSAAVTATTTASLDDIEASTCSLQLDVGVLCVCKSDATCFVFIHSSLGRSTKECAMIQFLLYCT</sequence>
<reference evidence="2 3" key="1">
    <citation type="submission" date="2016-09" db="EMBL/GenBank/DDBJ databases">
        <title>The draft genome of Dichanthelium oligosanthes: A C3 panicoid grass species.</title>
        <authorList>
            <person name="Studer A.J."/>
            <person name="Schnable J.C."/>
            <person name="Brutnell T.P."/>
        </authorList>
    </citation>
    <scope>NUCLEOTIDE SEQUENCE [LARGE SCALE GENOMIC DNA]</scope>
    <source>
        <strain evidence="3">cv. Kellogg 1175</strain>
        <tissue evidence="2">Leaf</tissue>
    </source>
</reference>